<comment type="similarity">
    <text evidence="1">Belongs to the small GTPase superfamily. Rab family.</text>
</comment>
<dbReference type="GO" id="GO:0015031">
    <property type="term" value="P:protein transport"/>
    <property type="evidence" value="ECO:0007669"/>
    <property type="project" value="UniProtKB-KW"/>
</dbReference>
<dbReference type="GO" id="GO:0005525">
    <property type="term" value="F:GTP binding"/>
    <property type="evidence" value="ECO:0007669"/>
    <property type="project" value="UniProtKB-KW"/>
</dbReference>
<dbReference type="Gene3D" id="3.40.50.300">
    <property type="entry name" value="P-loop containing nucleotide triphosphate hydrolases"/>
    <property type="match status" value="1"/>
</dbReference>
<dbReference type="InterPro" id="IPR005225">
    <property type="entry name" value="Small_GTP-bd"/>
</dbReference>
<gene>
    <name evidence="12" type="primary">LOC105360614</name>
</gene>
<evidence type="ECO:0000256" key="5">
    <source>
        <dbReference type="ARBA" id="ARBA00022801"/>
    </source>
</evidence>
<dbReference type="InterPro" id="IPR001806">
    <property type="entry name" value="Small_GTPase"/>
</dbReference>
<dbReference type="InterPro" id="IPR027417">
    <property type="entry name" value="P-loop_NTPase"/>
</dbReference>
<dbReference type="PANTHER" id="PTHR47977">
    <property type="entry name" value="RAS-RELATED PROTEIN RAB"/>
    <property type="match status" value="1"/>
</dbReference>
<keyword evidence="3" id="KW-0813">Transport</keyword>
<organism evidence="11 12">
    <name type="scientific">Ceratosolen solmsi marchali</name>
    <dbReference type="NCBI Taxonomy" id="326594"/>
    <lineage>
        <taxon>Eukaryota</taxon>
        <taxon>Metazoa</taxon>
        <taxon>Ecdysozoa</taxon>
        <taxon>Arthropoda</taxon>
        <taxon>Hexapoda</taxon>
        <taxon>Insecta</taxon>
        <taxon>Pterygota</taxon>
        <taxon>Neoptera</taxon>
        <taxon>Endopterygota</taxon>
        <taxon>Hymenoptera</taxon>
        <taxon>Apocrita</taxon>
        <taxon>Proctotrupomorpha</taxon>
        <taxon>Chalcidoidea</taxon>
        <taxon>Agaonidae</taxon>
        <taxon>Agaoninae</taxon>
        <taxon>Ceratosolen</taxon>
    </lineage>
</organism>
<evidence type="ECO:0000256" key="9">
    <source>
        <dbReference type="ARBA" id="ARBA00023289"/>
    </source>
</evidence>
<evidence type="ECO:0000313" key="11">
    <source>
        <dbReference type="Proteomes" id="UP000695007"/>
    </source>
</evidence>
<evidence type="ECO:0000256" key="7">
    <source>
        <dbReference type="ARBA" id="ARBA00023134"/>
    </source>
</evidence>
<dbReference type="AlphaFoldDB" id="A0AAJ6YD45"/>
<keyword evidence="4" id="KW-0547">Nucleotide-binding</keyword>
<dbReference type="SMART" id="SM00175">
    <property type="entry name" value="RAB"/>
    <property type="match status" value="1"/>
</dbReference>
<dbReference type="CTD" id="22931"/>
<keyword evidence="11" id="KW-1185">Reference proteome</keyword>
<accession>A0AAJ6YD45</accession>
<dbReference type="SMART" id="SM00174">
    <property type="entry name" value="RHO"/>
    <property type="match status" value="1"/>
</dbReference>
<comment type="catalytic activity">
    <reaction evidence="10">
        <text>GTP + H2O = GDP + phosphate + H(+)</text>
        <dbReference type="Rhea" id="RHEA:19669"/>
        <dbReference type="ChEBI" id="CHEBI:15377"/>
        <dbReference type="ChEBI" id="CHEBI:15378"/>
        <dbReference type="ChEBI" id="CHEBI:37565"/>
        <dbReference type="ChEBI" id="CHEBI:43474"/>
        <dbReference type="ChEBI" id="CHEBI:58189"/>
        <dbReference type="EC" id="3.6.5.2"/>
    </reaction>
    <physiologicalReaction direction="left-to-right" evidence="10">
        <dbReference type="Rhea" id="RHEA:19670"/>
    </physiologicalReaction>
</comment>
<evidence type="ECO:0000313" key="12">
    <source>
        <dbReference type="RefSeq" id="XP_011495864.1"/>
    </source>
</evidence>
<evidence type="ECO:0000256" key="3">
    <source>
        <dbReference type="ARBA" id="ARBA00022448"/>
    </source>
</evidence>
<dbReference type="KEGG" id="csol:105360614"/>
<keyword evidence="8" id="KW-0449">Lipoprotein</keyword>
<dbReference type="GO" id="GO:0003925">
    <property type="term" value="F:G protein activity"/>
    <property type="evidence" value="ECO:0007669"/>
    <property type="project" value="UniProtKB-EC"/>
</dbReference>
<dbReference type="Proteomes" id="UP000695007">
    <property type="component" value="Unplaced"/>
</dbReference>
<dbReference type="SUPFAM" id="SSF52540">
    <property type="entry name" value="P-loop containing nucleoside triphosphate hydrolases"/>
    <property type="match status" value="1"/>
</dbReference>
<proteinExistence type="inferred from homology"/>
<dbReference type="GeneID" id="105360614"/>
<dbReference type="PRINTS" id="PR00449">
    <property type="entry name" value="RASTRNSFRMNG"/>
</dbReference>
<evidence type="ECO:0000256" key="8">
    <source>
        <dbReference type="ARBA" id="ARBA00023288"/>
    </source>
</evidence>
<dbReference type="PROSITE" id="PS51421">
    <property type="entry name" value="RAS"/>
    <property type="match status" value="1"/>
</dbReference>
<dbReference type="SMART" id="SM00177">
    <property type="entry name" value="ARF"/>
    <property type="match status" value="1"/>
</dbReference>
<dbReference type="RefSeq" id="XP_011495864.1">
    <property type="nucleotide sequence ID" value="XM_011497562.1"/>
</dbReference>
<dbReference type="EC" id="3.6.5.2" evidence="2"/>
<dbReference type="PROSITE" id="PS51419">
    <property type="entry name" value="RAB"/>
    <property type="match status" value="1"/>
</dbReference>
<protein>
    <recommendedName>
        <fullName evidence="2">small monomeric GTPase</fullName>
        <ecNumber evidence="2">3.6.5.2</ecNumber>
    </recommendedName>
</protein>
<sequence>MDQDDVLTILKILMIGETNVGKSSILLRFIEDEFNDTMQNTVGMDYKSKKITIDGNTVKLAIWDTAGQERFRTLTPNYYRDGQGAILVYDVTDRSTFTKLEMWLNELYTYCNKTDIVKMVVGNKIDLPDRQVSTAEGLQFARRHQTLYIESSAKTADGIKCCFEELVQKIIQTPGLWDSYAYKPFYTANGVSGPRNRTGRRGLKLTDDYEPDNSYSSCYCNLI</sequence>
<evidence type="ECO:0000256" key="6">
    <source>
        <dbReference type="ARBA" id="ARBA00022927"/>
    </source>
</evidence>
<keyword evidence="5" id="KW-0378">Hydrolase</keyword>
<dbReference type="PROSITE" id="PS51417">
    <property type="entry name" value="ARF"/>
    <property type="match status" value="1"/>
</dbReference>
<dbReference type="Pfam" id="PF00071">
    <property type="entry name" value="Ras"/>
    <property type="match status" value="1"/>
</dbReference>
<evidence type="ECO:0000256" key="4">
    <source>
        <dbReference type="ARBA" id="ARBA00022741"/>
    </source>
</evidence>
<dbReference type="NCBIfam" id="TIGR00231">
    <property type="entry name" value="small_GTP"/>
    <property type="match status" value="1"/>
</dbReference>
<reference evidence="12" key="1">
    <citation type="submission" date="2025-08" db="UniProtKB">
        <authorList>
            <consortium name="RefSeq"/>
        </authorList>
    </citation>
    <scope>IDENTIFICATION</scope>
</reference>
<dbReference type="InterPro" id="IPR050227">
    <property type="entry name" value="Rab"/>
</dbReference>
<keyword evidence="7" id="KW-0342">GTP-binding</keyword>
<dbReference type="SMART" id="SM00176">
    <property type="entry name" value="RAN"/>
    <property type="match status" value="1"/>
</dbReference>
<keyword evidence="9" id="KW-0636">Prenylation</keyword>
<evidence type="ECO:0000256" key="2">
    <source>
        <dbReference type="ARBA" id="ARBA00011984"/>
    </source>
</evidence>
<evidence type="ECO:0000256" key="10">
    <source>
        <dbReference type="ARBA" id="ARBA00047660"/>
    </source>
</evidence>
<dbReference type="SMART" id="SM00173">
    <property type="entry name" value="RAS"/>
    <property type="match status" value="1"/>
</dbReference>
<dbReference type="CDD" id="cd01863">
    <property type="entry name" value="Rab18"/>
    <property type="match status" value="1"/>
</dbReference>
<dbReference type="FunFam" id="3.40.50.300:FF:000430">
    <property type="entry name" value="Probable Ras-related protein Rab-18"/>
    <property type="match status" value="1"/>
</dbReference>
<name>A0AAJ6YD45_9HYME</name>
<evidence type="ECO:0000256" key="1">
    <source>
        <dbReference type="ARBA" id="ARBA00006270"/>
    </source>
</evidence>
<keyword evidence="6" id="KW-0653">Protein transport</keyword>